<feature type="domain" description="SD-repeat containing protein B" evidence="6">
    <location>
        <begin position="1693"/>
        <end position="1773"/>
    </location>
</feature>
<feature type="region of interest" description="Disordered" evidence="4">
    <location>
        <begin position="1378"/>
        <end position="1397"/>
    </location>
</feature>
<feature type="domain" description="SD-repeat containing protein B" evidence="6">
    <location>
        <begin position="1577"/>
        <end position="1687"/>
    </location>
</feature>
<gene>
    <name evidence="7" type="ORF">XhyaCFBP1156_10810</name>
</gene>
<feature type="region of interest" description="Disordered" evidence="4">
    <location>
        <begin position="2203"/>
        <end position="2222"/>
    </location>
</feature>
<evidence type="ECO:0000313" key="7">
    <source>
        <dbReference type="EMBL" id="PPU97477.1"/>
    </source>
</evidence>
<dbReference type="GO" id="GO:0005576">
    <property type="term" value="C:extracellular region"/>
    <property type="evidence" value="ECO:0007669"/>
    <property type="project" value="UniProtKB-SubCell"/>
</dbReference>
<protein>
    <recommendedName>
        <fullName evidence="9">DUF11 domain-containing protein</fullName>
    </recommendedName>
</protein>
<feature type="domain" description="DUF11" evidence="5">
    <location>
        <begin position="994"/>
        <end position="1128"/>
    </location>
</feature>
<keyword evidence="2" id="KW-0964">Secreted</keyword>
<comment type="caution">
    <text evidence="7">The sequence shown here is derived from an EMBL/GenBank/DDBJ whole genome shotgun (WGS) entry which is preliminary data.</text>
</comment>
<name>A0A2S7EWC6_9XANT</name>
<feature type="region of interest" description="Disordered" evidence="4">
    <location>
        <begin position="1751"/>
        <end position="1782"/>
    </location>
</feature>
<feature type="domain" description="SD-repeat containing protein B" evidence="6">
    <location>
        <begin position="1439"/>
        <end position="1507"/>
    </location>
</feature>
<dbReference type="Gene3D" id="2.60.40.740">
    <property type="match status" value="1"/>
</dbReference>
<feature type="region of interest" description="Disordered" evidence="4">
    <location>
        <begin position="1111"/>
        <end position="1133"/>
    </location>
</feature>
<dbReference type="Gene3D" id="2.60.40.10">
    <property type="entry name" value="Immunoglobulins"/>
    <property type="match status" value="8"/>
</dbReference>
<comment type="subcellular location">
    <subcellularLocation>
        <location evidence="1">Secreted</location>
    </subcellularLocation>
</comment>
<evidence type="ECO:0000256" key="1">
    <source>
        <dbReference type="ARBA" id="ARBA00004613"/>
    </source>
</evidence>
<feature type="compositionally biased region" description="Basic and acidic residues" evidence="4">
    <location>
        <begin position="2523"/>
        <end position="2534"/>
    </location>
</feature>
<dbReference type="InterPro" id="IPR013783">
    <property type="entry name" value="Ig-like_fold"/>
</dbReference>
<evidence type="ECO:0000313" key="8">
    <source>
        <dbReference type="Proteomes" id="UP000238261"/>
    </source>
</evidence>
<dbReference type="InterPro" id="IPR001434">
    <property type="entry name" value="OmcB-like_DUF11"/>
</dbReference>
<organism evidence="7 8">
    <name type="scientific">Xanthomonas hyacinthi</name>
    <dbReference type="NCBI Taxonomy" id="56455"/>
    <lineage>
        <taxon>Bacteria</taxon>
        <taxon>Pseudomonadati</taxon>
        <taxon>Pseudomonadota</taxon>
        <taxon>Gammaproteobacteria</taxon>
        <taxon>Lysobacterales</taxon>
        <taxon>Lysobacteraceae</taxon>
        <taxon>Xanthomonas</taxon>
    </lineage>
</organism>
<sequence>MDHLMRGSRAAALRAWVRAACGHHRTTALSGRRLRLLLVVLLLAAPALAAAADLQITNLSDTGYDPTPAGGSVVYSVTVENSAADTVNDAVVIFDLPAGAQAGTPLPSSCSVAAGNAQRIECRVGTLVGTFSSNGAPVTFQLPVSTVGLAPGTIEVRGAIGVESGLPAASTPIASLADADAFFASDSNAANNRRLEATTLESAGDLSVEKSATPNPVVAGAEVTYTVTVRNAGPSASAGFNVVDTLPAAVQYVANSFSGSGWTFNSGSMTATHAGALANGGSSSFTFRARVTAASGNIVNSARVQAGSTPDPLPDNNTGSVTTTVTAGADLALSKSVTPSPAISGQPVTFNIQLRNQGPSAAVNPRFVDNLPTGFVVTGGSVPAGWTCTDSNGNATRSCALSGSLAVGAVVDFTIDSTVPASGTNSSGDVTNSATASADTPDANSADNTGSSTFTVLADGADLSLQKTKTPALVPVWSGVGSDLDSRMSSSIVVRNLGPRAATGQVQAVDTLASGEELLQPDGSVAQPGVAFASGAWTCTVDQAYSGSSVQHVTCDLGAGSLPLAVGAQAPTLQLLTRARSSSANLLNNACTGGSGGSIEPLTGNGIDRDPETGNDCSGAGTRTTDERADLSIAKQTNGAGAADNVLAANQDTLSYTLTVTNNGPDGSTGVVVNDTVPGFVSGRTQVSVTSTPAGWNCAVSGASVICRSGSTALGNGASAQIVIQVQRALFDSYNQAAGTCGGNAISGAFCNTAGVGIDAAVAGSVGELNGNNNQASDWIRIARVANVVTSAKTISSGTPGRAGVNTTYVMSYINDGPSAVPGVIFRDVFTLPANDSGFVLVSAQRTGAGTQACTATAGAGVTVTADAGGTSYANPTGAAAQVSVQCPALPSFANQQTESLQVVIRPNVNTGNTGRQFDNIADFVVDIDGDGNGDATAGTDSDGNTYDFNTSTSDDSKSAQLPFEAGQVDLITNKVDTGFTGGVDPLGYDASNAAANLITYRITIRNNGPSVATDVHLTDTFTPPSGRTVTFIGAAATPGGTFDASACTVTSGSNPTVGAAQVLDCLMPGVGFSSNVAGVVASGQTSTLYLRYRYDTPPGAAGDTVSNLARASSAETDSNTANNGASQETTIRASADVGVRKYVVTTTPDADPDAALPANATSVGLRQPFFYVIDGINNGPGASLSRDRSGSSPLNGTGTVVADTLPAGLVVAGQATWQKKGPLPAGGGGEVPNGTGSCTQASATLTCNLGDVTVGGKLRIVVPVRWDAYPGAAAINNTATIATEQVDRVPANNTSTVPILVTRASLAGTVFEDRERAGADGGVRQNGEPAIAGVTLVLSGTDAYGNAVNRSATTAADGSYRFDDLAAAGAGGYTLTQTQPSGYRNGPVDPPAAGASAPSLGGTYAAGSPNSSYVAIAVGASDAAVRYDFPEVRRPSLSGRVYVDLNFNNVRDGGDPAIAGASVELLDASTGAVLATTSTDGNGAYRFDDLDPTLTYSVREPLPSGQYSNRPSAINPGQIGGAACAAGSCVAGTAVAAPGGPDAASTDRISQIQLGAGLDGTEFNFGENPSGSAIQGRVWRDDDNDGVIDPAETGLADVELVLTGSDQNGQAVTLTTRTDAAGNYSFIGLLPGTYTVTEPTQPTGTLNGKTVPGDKGGTATGVTTTPSAIASIVLGANQQGQHYDFGEVAAASLSGRVYYDNDDNGVVGSDESGIANVRVVLTGTDDLGAAVQLSVQTDAQGNYRFENLRPGTYTVTEPDQPADTRNGVTSAGSVGGATRGVATPRETVPSAIAAVVLAPGAQSIDNNFGEIANTPDLVVSKLADPVKFTVNNTASYTISVRNIGPRPTAGTYQVQDRLPPGVTLAALPTGNGWSCTGAVGADRFSCDASTLIAPAQTASDRIQVQVAVGAAAATGNPVNNAVLVQGGGEDATHSPTPAERGAFDGDVTQLPVCDPAITQNACRLPTQVQLAASVSGTVWFDGGSEERLLDGGDQRLQGWTVELVDPASGQVVRSTLSAADGSYRIGDVIPGQKWKLRFRHPVSGAVWGWPVSTEGASTVAPCAADTAIANGGTSSCRVSDGGSSELEVVLKAGENLPQQSLPVDPSGVVYDAVTRDPVPGAIVTLTPVGVCAGYDPATSLLNTGSGGYRIDGNAVSMTVGSDGAYQFLFGPAAPARCEFQLTVTPPGGYVFVSTLIPAEPQALSPPGDAGSRYSVQPDAHAPTGPVGPATRYFLSLFSGSGTAGIVHNHIPLDTAVATGLAITKTGDRQTAEVGDTVQYTITIRQTAGSPLQTVNVVDRLPRGFTYIEGTARANGVAVAEPLGKPGPTLGFSTGPLQVGQQIALTYRVRIGVGAQQGDGINRAQAHGCSIAGGCIDPVSLQPRAGSLASNQAQYRVRVSGGVFTEEGCVLGKVFVDCNVNHVQDREELGIPGVRLYFEDGTWVISDSEGKYSYCGLPPQSHTLKVDASTLPLGSRLTTSSNRNLGDADSLFIDLKNGELHRADFIEGSCSNPVLEQVKARRTQGEVRAPETETGHAPLRFSSKPLRAPPQGTDTAAQAPIVKPRGTPAPDVAVPAEVQP</sequence>
<dbReference type="Pfam" id="PF01345">
    <property type="entry name" value="DUF11"/>
    <property type="match status" value="7"/>
</dbReference>
<evidence type="ECO:0000259" key="6">
    <source>
        <dbReference type="Pfam" id="PF17210"/>
    </source>
</evidence>
<dbReference type="InterPro" id="IPR033764">
    <property type="entry name" value="Sdr_B"/>
</dbReference>
<dbReference type="PANTHER" id="PTHR34819">
    <property type="entry name" value="LARGE CYSTEINE-RICH PERIPLASMIC PROTEIN OMCB"/>
    <property type="match status" value="1"/>
</dbReference>
<feature type="region of interest" description="Disordered" evidence="4">
    <location>
        <begin position="2521"/>
        <end position="2580"/>
    </location>
</feature>
<feature type="domain" description="DUF11" evidence="5">
    <location>
        <begin position="1193"/>
        <end position="1298"/>
    </location>
</feature>
<feature type="region of interest" description="Disordered" evidence="4">
    <location>
        <begin position="598"/>
        <end position="625"/>
    </location>
</feature>
<dbReference type="PANTHER" id="PTHR34819:SF3">
    <property type="entry name" value="CELL SURFACE PROTEIN"/>
    <property type="match status" value="1"/>
</dbReference>
<dbReference type="RefSeq" id="WP_104558501.1">
    <property type="nucleotide sequence ID" value="NZ_JBHRWS010000001.1"/>
</dbReference>
<feature type="domain" description="DUF11" evidence="5">
    <location>
        <begin position="1817"/>
        <end position="1926"/>
    </location>
</feature>
<evidence type="ECO:0000256" key="4">
    <source>
        <dbReference type="SAM" id="MobiDB-lite"/>
    </source>
</evidence>
<dbReference type="EMBL" id="MDEG01000008">
    <property type="protein sequence ID" value="PPU97477.1"/>
    <property type="molecule type" value="Genomic_DNA"/>
</dbReference>
<evidence type="ECO:0000259" key="5">
    <source>
        <dbReference type="Pfam" id="PF01345"/>
    </source>
</evidence>
<dbReference type="NCBIfam" id="TIGR01451">
    <property type="entry name" value="B_ant_repeat"/>
    <property type="match status" value="6"/>
</dbReference>
<accession>A0A2S7EWC6</accession>
<evidence type="ECO:0000256" key="2">
    <source>
        <dbReference type="ARBA" id="ARBA00022525"/>
    </source>
</evidence>
<proteinExistence type="predicted"/>
<feature type="compositionally biased region" description="Low complexity" evidence="4">
    <location>
        <begin position="935"/>
        <end position="946"/>
    </location>
</feature>
<feature type="domain" description="DUF11" evidence="5">
    <location>
        <begin position="330"/>
        <end position="453"/>
    </location>
</feature>
<dbReference type="Pfam" id="PF17210">
    <property type="entry name" value="SdrD_B"/>
    <property type="match status" value="4"/>
</dbReference>
<feature type="region of interest" description="Disordered" evidence="4">
    <location>
        <begin position="421"/>
        <end position="449"/>
    </location>
</feature>
<feature type="region of interest" description="Disordered" evidence="4">
    <location>
        <begin position="935"/>
        <end position="959"/>
    </location>
</feature>
<feature type="domain" description="DUF11" evidence="5">
    <location>
        <begin position="630"/>
        <end position="737"/>
    </location>
</feature>
<feature type="domain" description="SD-repeat containing protein B" evidence="6">
    <location>
        <begin position="1306"/>
        <end position="1388"/>
    </location>
</feature>
<feature type="domain" description="DUF11" evidence="5">
    <location>
        <begin position="205"/>
        <end position="322"/>
    </location>
</feature>
<evidence type="ECO:0000256" key="3">
    <source>
        <dbReference type="ARBA" id="ARBA00022729"/>
    </source>
</evidence>
<keyword evidence="8" id="KW-1185">Reference proteome</keyword>
<feature type="domain" description="DUF11" evidence="5">
    <location>
        <begin position="2261"/>
        <end position="2366"/>
    </location>
</feature>
<dbReference type="SUPFAM" id="SSF117074">
    <property type="entry name" value="Hypothetical protein PA1324"/>
    <property type="match status" value="6"/>
</dbReference>
<dbReference type="Proteomes" id="UP000238261">
    <property type="component" value="Unassembled WGS sequence"/>
</dbReference>
<reference evidence="8" key="1">
    <citation type="submission" date="2016-08" db="EMBL/GenBank/DDBJ databases">
        <authorList>
            <person name="Merda D."/>
            <person name="Briand M."/>
            <person name="Taghouti G."/>
            <person name="Carrere S."/>
            <person name="Gouzy J."/>
            <person name="Portier P."/>
            <person name="Jacques M.-A."/>
            <person name="Fischer-Le Saux M."/>
        </authorList>
    </citation>
    <scope>NUCLEOTIDE SEQUENCE [LARGE SCALE GENOMIC DNA]</scope>
    <source>
        <strain evidence="8">CFBP1156</strain>
    </source>
</reference>
<dbReference type="InterPro" id="IPR051172">
    <property type="entry name" value="Chlamydia_OmcB"/>
</dbReference>
<dbReference type="InterPro" id="IPR047589">
    <property type="entry name" value="DUF11_rpt"/>
</dbReference>
<evidence type="ECO:0008006" key="9">
    <source>
        <dbReference type="Google" id="ProtNLM"/>
    </source>
</evidence>
<keyword evidence="3" id="KW-0732">Signal</keyword>